<comment type="caution">
    <text evidence="2">The sequence shown here is derived from an EMBL/GenBank/DDBJ whole genome shotgun (WGS) entry which is preliminary data.</text>
</comment>
<keyword evidence="3" id="KW-1185">Reference proteome</keyword>
<feature type="coiled-coil region" evidence="1">
    <location>
        <begin position="105"/>
        <end position="139"/>
    </location>
</feature>
<keyword evidence="1" id="KW-0175">Coiled coil</keyword>
<protein>
    <submittedName>
        <fullName evidence="2">Uncharacterized protein</fullName>
    </submittedName>
</protein>
<accession>A0A226N6N8</accession>
<reference evidence="2 3" key="1">
    <citation type="submission" date="2016-07" db="EMBL/GenBank/DDBJ databases">
        <title>Disparate Historic Effective Population Sizes Predicted by Modern Levels of Genome Diversity for the Scaled Quail (Callipepla squamata) and the Northern Bobwhite (Colinus virginianus): Inferences from First and Second Generation Draft Genome Assemblies for Sympatric New World Quail.</title>
        <authorList>
            <person name="Oldeschulte D.L."/>
            <person name="Halley Y.A."/>
            <person name="Bhattarai E.K."/>
            <person name="Brashear W.A."/>
            <person name="Hill J."/>
            <person name="Metz R.P."/>
            <person name="Johnson C.D."/>
            <person name="Rollins D."/>
            <person name="Peterson M.J."/>
            <person name="Bickhart D.M."/>
            <person name="Decker J.E."/>
            <person name="Seabury C.M."/>
        </authorList>
    </citation>
    <scope>NUCLEOTIDE SEQUENCE [LARGE SCALE GENOMIC DNA]</scope>
    <source>
        <strain evidence="2 3">Texas</strain>
        <tissue evidence="2">Leg muscle</tissue>
    </source>
</reference>
<dbReference type="PANTHER" id="PTHR18887:SF4">
    <property type="entry name" value="GOLGIN SUBFAMILY B MEMBER 1-LIKE"/>
    <property type="match status" value="1"/>
</dbReference>
<organism evidence="2 3">
    <name type="scientific">Callipepla squamata</name>
    <name type="common">Scaled quail</name>
    <dbReference type="NCBI Taxonomy" id="9009"/>
    <lineage>
        <taxon>Eukaryota</taxon>
        <taxon>Metazoa</taxon>
        <taxon>Chordata</taxon>
        <taxon>Craniata</taxon>
        <taxon>Vertebrata</taxon>
        <taxon>Euteleostomi</taxon>
        <taxon>Archelosauria</taxon>
        <taxon>Archosauria</taxon>
        <taxon>Dinosauria</taxon>
        <taxon>Saurischia</taxon>
        <taxon>Theropoda</taxon>
        <taxon>Coelurosauria</taxon>
        <taxon>Aves</taxon>
        <taxon>Neognathae</taxon>
        <taxon>Galloanserae</taxon>
        <taxon>Galliformes</taxon>
        <taxon>Odontophoridae</taxon>
        <taxon>Callipepla</taxon>
    </lineage>
</organism>
<gene>
    <name evidence="2" type="ORF">ASZ78_006523</name>
</gene>
<dbReference type="AlphaFoldDB" id="A0A226N6N8"/>
<name>A0A226N6N8_CALSU</name>
<dbReference type="EMBL" id="MCFN01000175">
    <property type="protein sequence ID" value="OXB63234.1"/>
    <property type="molecule type" value="Genomic_DNA"/>
</dbReference>
<dbReference type="InterPro" id="IPR026202">
    <property type="entry name" value="GOLGB1"/>
</dbReference>
<proteinExistence type="predicted"/>
<dbReference type="OrthoDB" id="2441647at2759"/>
<dbReference type="Proteomes" id="UP000198323">
    <property type="component" value="Unassembled WGS sequence"/>
</dbReference>
<dbReference type="PANTHER" id="PTHR18887">
    <property type="entry name" value="GOLGI-ASSOCIATED PROTEIN GCP360-RELATED"/>
    <property type="match status" value="1"/>
</dbReference>
<sequence>MSVTDLTEQLASTERLVVQLKELVREKDAELRSKDHQLKEEKESADAKLSKVKLQNKAKVASLTSQLEELKKQLSASGGLEEKAELKKASRDGDQESAAANRGKILVLRKRIEELETQITQKNEELQKKDAELEAQRCRGAEMDAMLAEKEKKLAERDAYIIDLQIACGSGGVTSEALLPNEELKVYCQLKYEIFIAISRNQQTLTLYDQIFSEA</sequence>
<dbReference type="STRING" id="9009.A0A226N6N8"/>
<evidence type="ECO:0000313" key="2">
    <source>
        <dbReference type="EMBL" id="OXB63234.1"/>
    </source>
</evidence>
<dbReference type="GO" id="GO:0005794">
    <property type="term" value="C:Golgi apparatus"/>
    <property type="evidence" value="ECO:0007669"/>
    <property type="project" value="InterPro"/>
</dbReference>
<evidence type="ECO:0000256" key="1">
    <source>
        <dbReference type="SAM" id="Coils"/>
    </source>
</evidence>
<feature type="coiled-coil region" evidence="1">
    <location>
        <begin position="3"/>
        <end position="73"/>
    </location>
</feature>
<evidence type="ECO:0000313" key="3">
    <source>
        <dbReference type="Proteomes" id="UP000198323"/>
    </source>
</evidence>